<dbReference type="FunCoup" id="A0A7R8URE8">
    <property type="interactions" value="1954"/>
</dbReference>
<gene>
    <name evidence="6" type="ORF">HERILL_LOCUS8082</name>
</gene>
<evidence type="ECO:0000313" key="7">
    <source>
        <dbReference type="Proteomes" id="UP000594454"/>
    </source>
</evidence>
<dbReference type="PANTHER" id="PTHR31139:SF4">
    <property type="entry name" value="ECTOPIC P GRANULES PROTEIN 5 HOMOLOG"/>
    <property type="match status" value="1"/>
</dbReference>
<keyword evidence="2" id="KW-0072">Autophagy</keyword>
<dbReference type="InterPro" id="IPR058750">
    <property type="entry name" value="TPR_Epg5"/>
</dbReference>
<evidence type="ECO:0000256" key="1">
    <source>
        <dbReference type="ARBA" id="ARBA00010948"/>
    </source>
</evidence>
<comment type="similarity">
    <text evidence="1">Belongs to the EPG5 family.</text>
</comment>
<sequence length="2430" mass="281410">MATLQKPRTKKKKTKTQLPVTQDEILDNERILSKAISSLDLVARSPKEQIEQDGRAESSPIDCEISSSDEKNTVEVGSAPPKSVSEKPVERINSKEGNTDIKMDPVERSCCHVEPLQSSSTSARNTEVTTPKSAHQPLMVRDLEEAYYCPEIERMKLFEERLLNDSLEENFKGHDLYLLLNTYMELRTEIAVILNDIKNSKGAEMREAEHIWIKESRRAEAQGTCGDGKVVKSAVIYEVLCVDTNQLENTSVLLADFQKLLCERYILNVFKAKQIKAEIEYAVREITSYLVPQNANKRNLDPDFQHCIQHLRLAVSIFFCFLRKPIQDKVFLDDLRSWLLQLVAFQSRLTTSEDHWFLLFHLLRCPSKISWGIPMVQVPAFVNSEACDTLIDSSMTLLSILLSPIRKRNEFLKQCADAHRNISDCTKGDFWILVDSDGEEGSTPAGECVGLKESDLIDILNQIPFEKLFCTILNIEKQGEDYIVSEDKMTEMKLTRIIAFHTTMIKLLGSGLKTYGSERYRQFTKRLGYLMKHCIHYTYDCYQIIVSKYLLMNLAVPERISNKFDAFILSACDCLHKSRCLSVSQFFQNIPFKGIHKRTLYALFYFLNVGFPEEISLNSDYEAFLKDDQFWHDFNVRAKDATNEDLYYLLQTFLEMALARDETMDWDFIKTLFIHIFFIGYINETTRNICYKPCKDVLSSLALLYPKLISDLIKITNENMISHENVDYMFKSMPLEIWKPDEGSLKILTAWLLNCPSESKENILSRIIIGRMNWGFNSDNELFLARDIHVRIACVVCEAASKYSSDINGSLGIPVSVSQASNTVDAHSQREQFSNWCWNVISTLHLHYLDQGERIAMLILGNPAHYLRCIPDLHEVEVLFQGVSEKRPMAIYLSMLITLRGHSIPLICQKSFDQMLTLLLDQQYTVVIRCLELITILFVECPEVLTECDRFHKVLQGLLDCDKTYINMAKNKLIDCCFGATVEIFKDMLQSQILDYAHYGLSSPQPLITLWFKSMLNLPNWEEPTVLYVIDGLLKVAHRFSNLWWELKNLLRYQYTKSDKTKEIKSTLKTLFGSSKSKRRANEKFPWYSLICLEVEYEIFEGENNLWCEVLHQFKLDKNINLESALRLAAARIGNQHANVNDLTVFKYAEIITSIGCDNYLLPIFSQQFFLLYLCRIPYNNDEERYKTYFGIADKIQSHNPTLLKKVKAQFKAAEDFYTKECEQMNGDSDQSSQFYTNLCRLFKAYQIWLDDMSINAISKNQHIALPPQFFTEKLISAFSGRKDHWIEFLNTVQIGSELERSKDFWRKCCLRHPSGRKTVEVRFPSTRSVDPIKRITNHLRSYDDPQNLLSLSPRGHRLGNVNLDNANCDILKLIKFYVKTLTEYSRKCNIRSQEIMVLNKHYEESLTKLYSNVSHNIVQLTKCTSIFSAPIYSCANAAKVTVTVEKPRKNTEIQKEIDNNRKKYGKLVDSIVSQNFDETEVPVESMQYIVKHLTTLYYRFLNGESNVSQLPNASISSFYEFVDSFENIMSFAPSHELWRKMITSLGIFIRKYQQTEGPRVLKSAILNPAIIDILSEVVTPSTTNSQCFIKMYQTLIESYMECSEPKIMSTLLAKFDAEIFVSDFQPNLNEVSHFLKLIFAGLERWHDDETLQGLFRQHLICIFEFDFPEHYGEVLQALLQSCKAQKIQVNVIMDIINSFFTRSSCDRVESASQPDVFNQVRKFAANQKLFDFKSIMETMKMLAEYFRAERIKYGLHGLYPHYEKYTEVLAILFSCFGHAAIVSAIHTYPGELAEQISERVFNHVAEMYSPWTIVYTERHLRGCTMNWIWQLVKDGKSLYPWSENHSKNAKTIIDSLIHTLKYATVVLAVPNSVLCHVFDWYFRNFVNRETSKFIRHQLHNGIIQLPWEHFYPQPIHLEAVCKVLSECLPEIHTFVGYIFLKVQWTEWYSEIYSKWSCDIQTMSINFLYIVIVKISFEPNVHANKHITDIIEDSLSFSWNRTTYEVLENVFSWLLASLEPTFILQLPSEKSDTDSAILNLVKHVSGMKHGETERSSHSTRAKRILYVQKIMELLKKCGSKNMGLLEKPEGQTAFRNVIMEIMLDIENVVRKNFEVLGVQDDEALNLLSEVLNPSQFPSDYVKQLTIEGVIMWQKKYPENRLILMNLFDIIASNKFFDVNGYSLLESTIYHYLKRADPKSSSELSAWKSIRQRLDKCFDHMDLLSLIHGRFLLILHIFIIYKMQFMDYKTQITFIQDIVQLLETVKQSEDIEPKFATLWGAIMSIGFQTLPFDETANKPLLVLAKNLSAYASDSDSWSSGLLGIVGLKRSAVTNRFIMLSRCLACLIFSFCDEKQAYQSAMEELKSAINSRRNSDIKVLSTKCVDIIEEKMFVSESIVNRTFNIIQLFYNDNIISITRHAWTSEECMYRNM</sequence>
<dbReference type="InterPro" id="IPR059030">
    <property type="entry name" value="TPR_Epg5_mid"/>
</dbReference>
<dbReference type="GO" id="GO:0097352">
    <property type="term" value="P:autophagosome maturation"/>
    <property type="evidence" value="ECO:0007669"/>
    <property type="project" value="TreeGrafter"/>
</dbReference>
<feature type="domain" description="Epg5-like TPR" evidence="5">
    <location>
        <begin position="1102"/>
        <end position="1291"/>
    </location>
</feature>
<dbReference type="OrthoDB" id="75419at2759"/>
<dbReference type="OMA" id="LYCYEAE"/>
<feature type="compositionally biased region" description="Basic and acidic residues" evidence="3">
    <location>
        <begin position="45"/>
        <end position="56"/>
    </location>
</feature>
<dbReference type="Pfam" id="PF26106">
    <property type="entry name" value="TPR_Epg5_C"/>
    <property type="match status" value="1"/>
</dbReference>
<dbReference type="EMBL" id="LR899011">
    <property type="protein sequence ID" value="CAD7085228.1"/>
    <property type="molecule type" value="Genomic_DNA"/>
</dbReference>
<dbReference type="Proteomes" id="UP000594454">
    <property type="component" value="Chromosome 3"/>
</dbReference>
<evidence type="ECO:0000256" key="2">
    <source>
        <dbReference type="ARBA" id="ARBA00023006"/>
    </source>
</evidence>
<evidence type="ECO:0000259" key="4">
    <source>
        <dbReference type="Pfam" id="PF26103"/>
    </source>
</evidence>
<keyword evidence="7" id="KW-1185">Reference proteome</keyword>
<feature type="domain" description="Epg5-like central TPR repeats" evidence="4">
    <location>
        <begin position="1554"/>
        <end position="1945"/>
    </location>
</feature>
<proteinExistence type="inferred from homology"/>
<evidence type="ECO:0000256" key="3">
    <source>
        <dbReference type="SAM" id="MobiDB-lite"/>
    </source>
</evidence>
<dbReference type="PANTHER" id="PTHR31139">
    <property type="entry name" value="ECTOPIC P GRANULES PROTEIN 5 HOMOLOG"/>
    <property type="match status" value="1"/>
</dbReference>
<evidence type="ECO:0000259" key="5">
    <source>
        <dbReference type="Pfam" id="PF26573"/>
    </source>
</evidence>
<feature type="region of interest" description="Disordered" evidence="3">
    <location>
        <begin position="44"/>
        <end position="91"/>
    </location>
</feature>
<reference evidence="6 7" key="1">
    <citation type="submission" date="2020-11" db="EMBL/GenBank/DDBJ databases">
        <authorList>
            <person name="Wallbank WR R."/>
            <person name="Pardo Diaz C."/>
            <person name="Kozak K."/>
            <person name="Martin S."/>
            <person name="Jiggins C."/>
            <person name="Moest M."/>
            <person name="Warren A I."/>
            <person name="Generalovic N T."/>
            <person name="Byers J.R.P. K."/>
            <person name="Montejo-Kovacevich G."/>
            <person name="Yen C E."/>
        </authorList>
    </citation>
    <scope>NUCLEOTIDE SEQUENCE [LARGE SCALE GENOMIC DNA]</scope>
</reference>
<accession>A0A7R8URE8</accession>
<dbReference type="GO" id="GO:0005737">
    <property type="term" value="C:cytoplasm"/>
    <property type="evidence" value="ECO:0007669"/>
    <property type="project" value="TreeGrafter"/>
</dbReference>
<organism evidence="6 7">
    <name type="scientific">Hermetia illucens</name>
    <name type="common">Black soldier fly</name>
    <dbReference type="NCBI Taxonomy" id="343691"/>
    <lineage>
        <taxon>Eukaryota</taxon>
        <taxon>Metazoa</taxon>
        <taxon>Ecdysozoa</taxon>
        <taxon>Arthropoda</taxon>
        <taxon>Hexapoda</taxon>
        <taxon>Insecta</taxon>
        <taxon>Pterygota</taxon>
        <taxon>Neoptera</taxon>
        <taxon>Endopterygota</taxon>
        <taxon>Diptera</taxon>
        <taxon>Brachycera</taxon>
        <taxon>Stratiomyomorpha</taxon>
        <taxon>Stratiomyidae</taxon>
        <taxon>Hermetiinae</taxon>
        <taxon>Hermetia</taxon>
    </lineage>
</organism>
<dbReference type="Pfam" id="PF26103">
    <property type="entry name" value="TPR_Epg5"/>
    <property type="match status" value="1"/>
</dbReference>
<evidence type="ECO:0000313" key="6">
    <source>
        <dbReference type="EMBL" id="CAD7085228.1"/>
    </source>
</evidence>
<protein>
    <submittedName>
        <fullName evidence="6">Uncharacterized protein</fullName>
    </submittedName>
</protein>
<dbReference type="InterPro" id="IPR051436">
    <property type="entry name" value="Autophagy-related_EPG5"/>
</dbReference>
<feature type="region of interest" description="Disordered" evidence="3">
    <location>
        <begin position="114"/>
        <end position="133"/>
    </location>
</feature>
<name>A0A7R8URE8_HERIL</name>
<dbReference type="Pfam" id="PF26573">
    <property type="entry name" value="TPR_Epg5_2"/>
    <property type="match status" value="1"/>
</dbReference>
<feature type="compositionally biased region" description="Polar residues" evidence="3">
    <location>
        <begin position="116"/>
        <end position="133"/>
    </location>
</feature>
<dbReference type="InParanoid" id="A0A7R8URE8"/>